<dbReference type="OrthoDB" id="1577640at2759"/>
<accession>A0A8J2HZF6</accession>
<dbReference type="GeneID" id="67016721"/>
<dbReference type="SMART" id="SM00248">
    <property type="entry name" value="ANK"/>
    <property type="match status" value="2"/>
</dbReference>
<evidence type="ECO:0000313" key="4">
    <source>
        <dbReference type="EMBL" id="CAG5158120.1"/>
    </source>
</evidence>
<dbReference type="SUPFAM" id="SSF48403">
    <property type="entry name" value="Ankyrin repeat"/>
    <property type="match status" value="1"/>
</dbReference>
<organism evidence="4 5">
    <name type="scientific">Alternaria atra</name>
    <dbReference type="NCBI Taxonomy" id="119953"/>
    <lineage>
        <taxon>Eukaryota</taxon>
        <taxon>Fungi</taxon>
        <taxon>Dikarya</taxon>
        <taxon>Ascomycota</taxon>
        <taxon>Pezizomycotina</taxon>
        <taxon>Dothideomycetes</taxon>
        <taxon>Pleosporomycetidae</taxon>
        <taxon>Pleosporales</taxon>
        <taxon>Pleosporineae</taxon>
        <taxon>Pleosporaceae</taxon>
        <taxon>Alternaria</taxon>
        <taxon>Alternaria sect. Ulocladioides</taxon>
    </lineage>
</organism>
<name>A0A8J2HZF6_9PLEO</name>
<dbReference type="Gene3D" id="3.40.50.300">
    <property type="entry name" value="P-loop containing nucleotide triphosphate hydrolases"/>
    <property type="match status" value="1"/>
</dbReference>
<dbReference type="PANTHER" id="PTHR46082:SF11">
    <property type="entry name" value="AAA+ ATPASE DOMAIN-CONTAINING PROTEIN-RELATED"/>
    <property type="match status" value="1"/>
</dbReference>
<dbReference type="PROSITE" id="PS50088">
    <property type="entry name" value="ANK_REPEAT"/>
    <property type="match status" value="1"/>
</dbReference>
<dbReference type="InterPro" id="IPR053137">
    <property type="entry name" value="NLR-like"/>
</dbReference>
<dbReference type="InterPro" id="IPR027417">
    <property type="entry name" value="P-loop_NTPase"/>
</dbReference>
<evidence type="ECO:0000256" key="1">
    <source>
        <dbReference type="ARBA" id="ARBA00022737"/>
    </source>
</evidence>
<dbReference type="Gene3D" id="1.25.40.20">
    <property type="entry name" value="Ankyrin repeat-containing domain"/>
    <property type="match status" value="1"/>
</dbReference>
<proteinExistence type="predicted"/>
<dbReference type="PANTHER" id="PTHR46082">
    <property type="entry name" value="ATP/GTP-BINDING PROTEIN-RELATED"/>
    <property type="match status" value="1"/>
</dbReference>
<protein>
    <recommendedName>
        <fullName evidence="3">Nephrocystin 3-like N-terminal domain-containing protein</fullName>
    </recommendedName>
</protein>
<keyword evidence="1" id="KW-0677">Repeat</keyword>
<keyword evidence="5" id="KW-1185">Reference proteome</keyword>
<keyword evidence="2" id="KW-0040">ANK repeat</keyword>
<dbReference type="Pfam" id="PF12796">
    <property type="entry name" value="Ank_2"/>
    <property type="match status" value="1"/>
</dbReference>
<dbReference type="InterPro" id="IPR002110">
    <property type="entry name" value="Ankyrin_rpt"/>
</dbReference>
<comment type="caution">
    <text evidence="4">The sequence shown here is derived from an EMBL/GenBank/DDBJ whole genome shotgun (WGS) entry which is preliminary data.</text>
</comment>
<sequence>MSAQNNDYAIGWICALSTELVAAQVFLDEKHEGPEYVSQRDNNSYTLGRIGLHKVVVAVLPDGEYGIASAASVATDMLHSFPNIRLGLMVGIGGGAPSREHDVRLGDVVVSTPRDGSGGVHRWATCKHDKQDKESLMRLPIYGGVFQYDFGKTIQDQSFRTTGFLNQPPRTLLAAVNALKADYEAEGHHFESAIDSILNRRPRLRKKYMRPDPSADRLYQSEIIHLPNYGASCVATCGEDPSVLVSRPGRTEGQDNPAIHYGLIASASQLMKDASVRDKLAAEKNVLCFEMEAAGLMNNFPCLIIRGVCDYSDSHKNKEWQGYAAMVAAAYAKDLLRKIPPSKVEAEKKISEILSSVEQNVCEVRRDVEGLARSHRRTGLYRWLSPPDSSANYNKALRQRQDGTGSWLFQSDEFAAWQSQRHSFLWLYGIPGCGKTIISSTAVEYLQSLPTKPLLYFYFDFTDTRKQTLEGVVRSLINQLYCTCKDTQGPLDALFSSSQDRNTQPSIDSLCNVLLRMIDRIQEVWIVLDALDECVERKGGRTEGLLSWIQDLVNFEQRNVHCLVTSRPEQDIQATLYGLVSENSKICIQSDLINGDISVYIHNRVREGEGLKRWRQQADVQQEIEDELKEKANGMFRWVACQIDALEDCLDYRTLRSALASLPRTLDETYTRTLNAIPDSYKPTALRILQFLTFSEGPLRVEEAVDAIAVDSDQSPYFSPKNRMPAPQEITRYCSSLVIMVTKHSGTGYQKDDYFELQLAHFSVKEFLASTRTDGNIRNVFEDAVASASIARVCIAYLLQFENDLPLEVVRKAFPFALYSAKYWMDHARVAEDGDREDTELVKQLLCHQKSSYNLCYSLYRPDQHWNHRFDEIVDAPASAIYYMAFGGLHKAVEMLLKSGADVNAQGGVYGNALQAASTRGHEAVVKMLLDRGAEVNAQGGEYGNALSRWAMKTVIM</sequence>
<evidence type="ECO:0000256" key="2">
    <source>
        <dbReference type="PROSITE-ProRule" id="PRU00023"/>
    </source>
</evidence>
<dbReference type="InterPro" id="IPR035994">
    <property type="entry name" value="Nucleoside_phosphorylase_sf"/>
</dbReference>
<dbReference type="Pfam" id="PF24883">
    <property type="entry name" value="NPHP3_N"/>
    <property type="match status" value="1"/>
</dbReference>
<dbReference type="InterPro" id="IPR056884">
    <property type="entry name" value="NPHP3-like_N"/>
</dbReference>
<dbReference type="Proteomes" id="UP000676310">
    <property type="component" value="Unassembled WGS sequence"/>
</dbReference>
<dbReference type="InterPro" id="IPR036770">
    <property type="entry name" value="Ankyrin_rpt-contain_sf"/>
</dbReference>
<evidence type="ECO:0000313" key="5">
    <source>
        <dbReference type="Proteomes" id="UP000676310"/>
    </source>
</evidence>
<dbReference type="SUPFAM" id="SSF53167">
    <property type="entry name" value="Purine and uridine phosphorylases"/>
    <property type="match status" value="1"/>
</dbReference>
<dbReference type="AlphaFoldDB" id="A0A8J2HZF6"/>
<feature type="repeat" description="ANK" evidence="2">
    <location>
        <begin position="912"/>
        <end position="941"/>
    </location>
</feature>
<reference evidence="4" key="1">
    <citation type="submission" date="2021-05" db="EMBL/GenBank/DDBJ databases">
        <authorList>
            <person name="Stam R."/>
        </authorList>
    </citation>
    <scope>NUCLEOTIDE SEQUENCE</scope>
    <source>
        <strain evidence="4">CS162</strain>
    </source>
</reference>
<gene>
    <name evidence="4" type="ORF">ALTATR162_LOCUS4993</name>
</gene>
<dbReference type="PROSITE" id="PS50297">
    <property type="entry name" value="ANK_REP_REGION"/>
    <property type="match status" value="1"/>
</dbReference>
<dbReference type="EMBL" id="CAJRGZ010000018">
    <property type="protein sequence ID" value="CAG5158120.1"/>
    <property type="molecule type" value="Genomic_DNA"/>
</dbReference>
<feature type="domain" description="Nephrocystin 3-like N-terminal" evidence="3">
    <location>
        <begin position="403"/>
        <end position="567"/>
    </location>
</feature>
<dbReference type="SUPFAM" id="SSF52540">
    <property type="entry name" value="P-loop containing nucleoside triphosphate hydrolases"/>
    <property type="match status" value="1"/>
</dbReference>
<dbReference type="RefSeq" id="XP_043168544.1">
    <property type="nucleotide sequence ID" value="XM_043312609.1"/>
</dbReference>
<dbReference type="GO" id="GO:0003824">
    <property type="term" value="F:catalytic activity"/>
    <property type="evidence" value="ECO:0007669"/>
    <property type="project" value="InterPro"/>
</dbReference>
<dbReference type="GO" id="GO:0009116">
    <property type="term" value="P:nucleoside metabolic process"/>
    <property type="evidence" value="ECO:0007669"/>
    <property type="project" value="InterPro"/>
</dbReference>
<evidence type="ECO:0000259" key="3">
    <source>
        <dbReference type="Pfam" id="PF24883"/>
    </source>
</evidence>
<dbReference type="Gene3D" id="3.40.50.1580">
    <property type="entry name" value="Nucleoside phosphorylase domain"/>
    <property type="match status" value="1"/>
</dbReference>